<dbReference type="AlphaFoldDB" id="A0A1H7WH95"/>
<gene>
    <name evidence="1" type="ORF">SAMN04489760_106164</name>
</gene>
<protein>
    <submittedName>
        <fullName evidence="1">Uncharacterized protein</fullName>
    </submittedName>
</protein>
<reference evidence="1 2" key="1">
    <citation type="submission" date="2016-10" db="EMBL/GenBank/DDBJ databases">
        <authorList>
            <person name="de Groot N.N."/>
        </authorList>
    </citation>
    <scope>NUCLEOTIDE SEQUENCE [LARGE SCALE GENOMIC DNA]</scope>
    <source>
        <strain evidence="1 2">DSM 8423</strain>
    </source>
</reference>
<name>A0A1H7WH95_9BACT</name>
<organism evidence="1 2">
    <name type="scientific">Syntrophus gentianae</name>
    <dbReference type="NCBI Taxonomy" id="43775"/>
    <lineage>
        <taxon>Bacteria</taxon>
        <taxon>Pseudomonadati</taxon>
        <taxon>Thermodesulfobacteriota</taxon>
        <taxon>Syntrophia</taxon>
        <taxon>Syntrophales</taxon>
        <taxon>Syntrophaceae</taxon>
        <taxon>Syntrophus</taxon>
    </lineage>
</organism>
<accession>A0A1H7WH95</accession>
<proteinExistence type="predicted"/>
<dbReference type="SUPFAM" id="SSF89360">
    <property type="entry name" value="HesB-like domain"/>
    <property type="match status" value="1"/>
</dbReference>
<evidence type="ECO:0000313" key="1">
    <source>
        <dbReference type="EMBL" id="SEM20863.1"/>
    </source>
</evidence>
<dbReference type="Proteomes" id="UP000198744">
    <property type="component" value="Unassembled WGS sequence"/>
</dbReference>
<dbReference type="STRING" id="43775.SAMN04489760_106164"/>
<dbReference type="Gene3D" id="2.60.300.12">
    <property type="entry name" value="HesB-like domain"/>
    <property type="match status" value="1"/>
</dbReference>
<dbReference type="EMBL" id="FOBS01000006">
    <property type="protein sequence ID" value="SEM20863.1"/>
    <property type="molecule type" value="Genomic_DNA"/>
</dbReference>
<evidence type="ECO:0000313" key="2">
    <source>
        <dbReference type="Proteomes" id="UP000198744"/>
    </source>
</evidence>
<keyword evidence="2" id="KW-1185">Reference proteome</keyword>
<dbReference type="InterPro" id="IPR035903">
    <property type="entry name" value="HesB-like_dom_sf"/>
</dbReference>
<sequence length="75" mass="8136">MALDELKENDMIFTEQGVALAIDKDLLERVKPVLLDYVEAGGLSGFLLTSSLPKEGGDDKSCDFVNTISSYPVGR</sequence>